<proteinExistence type="predicted"/>
<evidence type="ECO:0000313" key="3">
    <source>
        <dbReference type="Proteomes" id="UP001358614"/>
    </source>
</evidence>
<feature type="compositionally biased region" description="Polar residues" evidence="1">
    <location>
        <begin position="206"/>
        <end position="218"/>
    </location>
</feature>
<dbReference type="EMBL" id="CP144091">
    <property type="protein sequence ID" value="WWD10063.1"/>
    <property type="molecule type" value="Genomic_DNA"/>
</dbReference>
<evidence type="ECO:0000313" key="2">
    <source>
        <dbReference type="EMBL" id="WWD10063.1"/>
    </source>
</evidence>
<keyword evidence="3" id="KW-1185">Reference proteome</keyword>
<accession>A0AAX4KUK9</accession>
<protein>
    <submittedName>
        <fullName evidence="2">Uncharacterized protein</fullName>
    </submittedName>
</protein>
<dbReference type="Proteomes" id="UP001358614">
    <property type="component" value="Chromosome 3"/>
</dbReference>
<feature type="compositionally biased region" description="Basic residues" evidence="1">
    <location>
        <begin position="32"/>
        <end position="44"/>
    </location>
</feature>
<feature type="region of interest" description="Disordered" evidence="1">
    <location>
        <begin position="206"/>
        <end position="244"/>
    </location>
</feature>
<name>A0AAX4KUK9_9TREE</name>
<organism evidence="2 3">
    <name type="scientific">Kwoniella europaea PYCC6329</name>
    <dbReference type="NCBI Taxonomy" id="1423913"/>
    <lineage>
        <taxon>Eukaryota</taxon>
        <taxon>Fungi</taxon>
        <taxon>Dikarya</taxon>
        <taxon>Basidiomycota</taxon>
        <taxon>Agaricomycotina</taxon>
        <taxon>Tremellomycetes</taxon>
        <taxon>Tremellales</taxon>
        <taxon>Cryptococcaceae</taxon>
        <taxon>Kwoniella</taxon>
    </lineage>
</organism>
<reference evidence="2 3" key="1">
    <citation type="submission" date="2024-01" db="EMBL/GenBank/DDBJ databases">
        <title>Comparative genomics of Cryptococcus and Kwoniella reveals pathogenesis evolution and contrasting modes of karyotype evolution via chromosome fusion or intercentromeric recombination.</title>
        <authorList>
            <person name="Coelho M.A."/>
            <person name="David-Palma M."/>
            <person name="Shea T."/>
            <person name="Bowers K."/>
            <person name="McGinley-Smith S."/>
            <person name="Mohammad A.W."/>
            <person name="Gnirke A."/>
            <person name="Yurkov A.M."/>
            <person name="Nowrousian M."/>
            <person name="Sun S."/>
            <person name="Cuomo C.A."/>
            <person name="Heitman J."/>
        </authorList>
    </citation>
    <scope>NUCLEOTIDE SEQUENCE [LARGE SCALE GENOMIC DNA]</scope>
    <source>
        <strain evidence="2 3">PYCC6329</strain>
    </source>
</reference>
<dbReference type="GeneID" id="91106997"/>
<feature type="region of interest" description="Disordered" evidence="1">
    <location>
        <begin position="108"/>
        <end position="160"/>
    </location>
</feature>
<feature type="compositionally biased region" description="Basic and acidic residues" evidence="1">
    <location>
        <begin position="81"/>
        <end position="95"/>
    </location>
</feature>
<sequence>MSRLSPTAPSFQPSNTPSSIQIRQAYLAGGGRRGHNMFPHRSRASSRGGQGRYTHSPYHRSGVVTSDIGFPNSQDGITSESKSEGSEIIGHSDDDNQRAALNFKASLNGDNDQKEEIKKESVVPTKSPVHPYMVVSPTSEGEEVRSDHATPTSRQSQETDDIFKYAFQSHFSKDWRHRDISRIPNSNQEDVWKTQNNHLLMTNHSQSGRSTYERSTFGTPAPAPRVKRENSISFTSNDDYGRHDRFSSEHIRLDGLGEGRSRDGYGRTLMGGQDFGRGVIGNTSFESDEDGDTIVVVSEAGCDIPMIREPWSTQAQIPQGGDGEGIKANIGPHTISLNPDLPPLAIAHPARVWNSMIHSLESHLQPVIKWDYEKILPQHQGQETLWTAQLTLVLPSTHPTITGHPLFRSLPKNQWKKEYVAAVEAIGGVKKWAGEPRKLKADAQNTTLVKCISEDALAWVLAPNGIREVQESDDEDEDNANANPNTGMTNVYSAQNDSRNQFQPLHPGLQRMVLHEPSQSHETKLQPDSEAQSFEIQIDEDDLGVNPIATPTIGPPHTELTERSKTSFQLFMDALHRTLGPGGVDIPNPASFSSNWEPFTNKFGCTLTIGSPGNVRLYQEPSTHTYAEEAQNAVCQKALDLNVVGFMEWLKESFLPPASRTINPIVEEQPKEIIVRPPQPVEGNMAIPVKAYKLNWQSELAGYCSRTGRPPPGYHEQSIMYEGIPEVVSEVTIGAQTFSVPRNGRSTEEGQEYLAKRVLVDHLGFKPREEAPLMVSISRS</sequence>
<evidence type="ECO:0000256" key="1">
    <source>
        <dbReference type="SAM" id="MobiDB-lite"/>
    </source>
</evidence>
<dbReference type="RefSeq" id="XP_066088030.1">
    <property type="nucleotide sequence ID" value="XM_066231933.1"/>
</dbReference>
<dbReference type="AlphaFoldDB" id="A0AAX4KUK9"/>
<feature type="compositionally biased region" description="Basic and acidic residues" evidence="1">
    <location>
        <begin position="111"/>
        <end position="121"/>
    </location>
</feature>
<feature type="region of interest" description="Disordered" evidence="1">
    <location>
        <begin position="27"/>
        <end position="95"/>
    </location>
</feature>
<dbReference type="KEGG" id="ker:91106997"/>
<gene>
    <name evidence="2" type="ORF">V865_008196</name>
</gene>
<feature type="region of interest" description="Disordered" evidence="1">
    <location>
        <begin position="469"/>
        <end position="492"/>
    </location>
</feature>